<evidence type="ECO:0000313" key="2">
    <source>
        <dbReference type="EMBL" id="KRG67676.1"/>
    </source>
</evidence>
<evidence type="ECO:0000256" key="1">
    <source>
        <dbReference type="SAM" id="Phobius"/>
    </source>
</evidence>
<dbReference type="Proteomes" id="UP000051863">
    <property type="component" value="Unassembled WGS sequence"/>
</dbReference>
<feature type="transmembrane region" description="Helical" evidence="1">
    <location>
        <begin position="134"/>
        <end position="160"/>
    </location>
</feature>
<sequence length="161" mass="16587">MDYSFIFYLVGALLVLVGIAGIILPALPGVPLVFVGLLLAAWGDGFNRVGWLPLVVLGVLTVISIIVDVISTIAGAKKVGASKLALIGSAIGTVAGLFFMPIGLFVGPFIGALAGEYMHGRQLGQATKVGFGTWLGIVLGVALKLGLAITMVGVFALAWFF</sequence>
<evidence type="ECO:0000313" key="3">
    <source>
        <dbReference type="Proteomes" id="UP000051863"/>
    </source>
</evidence>
<name>A0A0R0CD88_9GAMM</name>
<dbReference type="PATRIC" id="fig|405446.3.peg.1222"/>
<feature type="transmembrane region" description="Helical" evidence="1">
    <location>
        <begin position="86"/>
        <end position="113"/>
    </location>
</feature>
<dbReference type="Pfam" id="PF04306">
    <property type="entry name" value="DUF456"/>
    <property type="match status" value="1"/>
</dbReference>
<proteinExistence type="predicted"/>
<dbReference type="OrthoDB" id="9808460at2"/>
<protein>
    <submittedName>
        <fullName evidence="2">Membrane protein</fullName>
    </submittedName>
</protein>
<dbReference type="EMBL" id="LDJJ01000028">
    <property type="protein sequence ID" value="KRG67676.1"/>
    <property type="molecule type" value="Genomic_DNA"/>
</dbReference>
<dbReference type="RefSeq" id="WP_057628332.1">
    <property type="nucleotide sequence ID" value="NZ_LDJJ01000028.1"/>
</dbReference>
<keyword evidence="1" id="KW-1133">Transmembrane helix</keyword>
<keyword evidence="3" id="KW-1185">Reference proteome</keyword>
<dbReference type="AlphaFoldDB" id="A0A0R0CD88"/>
<dbReference type="PANTHER" id="PTHR39165:SF1">
    <property type="entry name" value="DUF456 DOMAIN-CONTAINING PROTEIN"/>
    <property type="match status" value="1"/>
</dbReference>
<organism evidence="2 3">
    <name type="scientific">Stenotrophomonas terrae</name>
    <dbReference type="NCBI Taxonomy" id="405446"/>
    <lineage>
        <taxon>Bacteria</taxon>
        <taxon>Pseudomonadati</taxon>
        <taxon>Pseudomonadota</taxon>
        <taxon>Gammaproteobacteria</taxon>
        <taxon>Lysobacterales</taxon>
        <taxon>Lysobacteraceae</taxon>
        <taxon>Stenotrophomonas</taxon>
    </lineage>
</organism>
<feature type="transmembrane region" description="Helical" evidence="1">
    <location>
        <begin position="51"/>
        <end position="74"/>
    </location>
</feature>
<dbReference type="InterPro" id="IPR007403">
    <property type="entry name" value="DUF456"/>
</dbReference>
<dbReference type="PANTHER" id="PTHR39165">
    <property type="entry name" value="IG HYPOTHETICAL 17883"/>
    <property type="match status" value="1"/>
</dbReference>
<comment type="caution">
    <text evidence="2">The sequence shown here is derived from an EMBL/GenBank/DDBJ whole genome shotgun (WGS) entry which is preliminary data.</text>
</comment>
<reference evidence="2 3" key="1">
    <citation type="submission" date="2015-05" db="EMBL/GenBank/DDBJ databases">
        <title>Genome sequencing and analysis of members of genus Stenotrophomonas.</title>
        <authorList>
            <person name="Patil P.P."/>
            <person name="Midha S."/>
            <person name="Patil P.B."/>
        </authorList>
    </citation>
    <scope>NUCLEOTIDE SEQUENCE [LARGE SCALE GENOMIC DNA]</scope>
    <source>
        <strain evidence="2 3">DSM 18941</strain>
    </source>
</reference>
<keyword evidence="1" id="KW-0472">Membrane</keyword>
<accession>A0A0R0CD88</accession>
<gene>
    <name evidence="2" type="ORF">ABB27_08860</name>
</gene>
<feature type="transmembrane region" description="Helical" evidence="1">
    <location>
        <begin position="6"/>
        <end position="39"/>
    </location>
</feature>
<keyword evidence="1" id="KW-0812">Transmembrane</keyword>